<dbReference type="Proteomes" id="UP000532769">
    <property type="component" value="Unassembled WGS sequence"/>
</dbReference>
<dbReference type="EMBL" id="JAASRS010000001">
    <property type="protein sequence ID" value="NIK16139.1"/>
    <property type="molecule type" value="Genomic_DNA"/>
</dbReference>
<organism evidence="1 2">
    <name type="scientific">Saccharococcus thermophilus</name>
    <dbReference type="NCBI Taxonomy" id="29396"/>
    <lineage>
        <taxon>Bacteria</taxon>
        <taxon>Bacillati</taxon>
        <taxon>Bacillota</taxon>
        <taxon>Bacilli</taxon>
        <taxon>Bacillales</taxon>
        <taxon>Anoxybacillaceae</taxon>
        <taxon>Saccharococcus</taxon>
    </lineage>
</organism>
<sequence>MEWAFEHPAEPQVVGLDVCLALSRRHVQAHMGKVIARNVQ</sequence>
<name>A0A846MKF8_9BACL</name>
<dbReference type="AlphaFoldDB" id="A0A846MKF8"/>
<keyword evidence="2" id="KW-1185">Reference proteome</keyword>
<gene>
    <name evidence="1" type="ORF">BDD39_002649</name>
</gene>
<proteinExistence type="predicted"/>
<protein>
    <submittedName>
        <fullName evidence="1">Uncharacterized protein</fullName>
    </submittedName>
</protein>
<evidence type="ECO:0000313" key="2">
    <source>
        <dbReference type="Proteomes" id="UP000532769"/>
    </source>
</evidence>
<evidence type="ECO:0000313" key="1">
    <source>
        <dbReference type="EMBL" id="NIK16139.1"/>
    </source>
</evidence>
<comment type="caution">
    <text evidence="1">The sequence shown here is derived from an EMBL/GenBank/DDBJ whole genome shotgun (WGS) entry which is preliminary data.</text>
</comment>
<reference evidence="1 2" key="1">
    <citation type="submission" date="2020-03" db="EMBL/GenBank/DDBJ databases">
        <title>Genomic Encyclopedia of Archaeal and Bacterial Type Strains, Phase II (KMG-II): from individual species to whole genera.</title>
        <authorList>
            <person name="Goeker M."/>
        </authorList>
    </citation>
    <scope>NUCLEOTIDE SEQUENCE [LARGE SCALE GENOMIC DNA]</scope>
    <source>
        <strain evidence="1 2">DSM 4749</strain>
    </source>
</reference>
<accession>A0A846MKF8</accession>